<dbReference type="RefSeq" id="XP_018697445.1">
    <property type="nucleotide sequence ID" value="XM_018831566.1"/>
</dbReference>
<comment type="caution">
    <text evidence="3">The sequence shown here is derived from an EMBL/GenBank/DDBJ whole genome shotgun (WGS) entry which is preliminary data.</text>
</comment>
<gene>
    <name evidence="3" type="ORF">AYL99_00050</name>
</gene>
<feature type="coiled-coil region" evidence="1">
    <location>
        <begin position="279"/>
        <end position="306"/>
    </location>
</feature>
<dbReference type="Proteomes" id="UP000078343">
    <property type="component" value="Unassembled WGS sequence"/>
</dbReference>
<dbReference type="GeneID" id="30004220"/>
<name>A0A178ZW92_9EURO</name>
<keyword evidence="4" id="KW-1185">Reference proteome</keyword>
<evidence type="ECO:0000313" key="4">
    <source>
        <dbReference type="Proteomes" id="UP000078343"/>
    </source>
</evidence>
<evidence type="ECO:0000256" key="1">
    <source>
        <dbReference type="SAM" id="Coils"/>
    </source>
</evidence>
<dbReference type="OrthoDB" id="4157125at2759"/>
<reference evidence="3 4" key="1">
    <citation type="submission" date="2016-04" db="EMBL/GenBank/DDBJ databases">
        <title>Draft genome of Fonsecaea erecta CBS 125763.</title>
        <authorList>
            <person name="Weiss V.A."/>
            <person name="Vicente V.A."/>
            <person name="Raittz R.T."/>
            <person name="Moreno L.F."/>
            <person name="De Souza E.M."/>
            <person name="Pedrosa F.O."/>
            <person name="Steffens M.B."/>
            <person name="Faoro H."/>
            <person name="Tadra-Sfeir M.Z."/>
            <person name="Najafzadeh M.J."/>
            <person name="Felipe M.S."/>
            <person name="Teixeira M."/>
            <person name="Sun J."/>
            <person name="Xi L."/>
            <person name="Gomes R."/>
            <person name="De Azevedo C.M."/>
            <person name="Salgado C.G."/>
            <person name="Da Silva M.B."/>
            <person name="Nascimento M.F."/>
            <person name="Queiroz-Telles F."/>
            <person name="Attili D.S."/>
            <person name="Gorbushina A."/>
        </authorList>
    </citation>
    <scope>NUCLEOTIDE SEQUENCE [LARGE SCALE GENOMIC DNA]</scope>
    <source>
        <strain evidence="3 4">CBS 125763</strain>
    </source>
</reference>
<evidence type="ECO:0000256" key="2">
    <source>
        <dbReference type="SAM" id="MobiDB-lite"/>
    </source>
</evidence>
<feature type="region of interest" description="Disordered" evidence="2">
    <location>
        <begin position="21"/>
        <end position="42"/>
    </location>
</feature>
<feature type="compositionally biased region" description="Polar residues" evidence="2">
    <location>
        <begin position="531"/>
        <end position="541"/>
    </location>
</feature>
<feature type="region of interest" description="Disordered" evidence="2">
    <location>
        <begin position="531"/>
        <end position="594"/>
    </location>
</feature>
<proteinExistence type="predicted"/>
<dbReference type="EMBL" id="LVYI01000001">
    <property type="protein sequence ID" value="OAP64078.1"/>
    <property type="molecule type" value="Genomic_DNA"/>
</dbReference>
<dbReference type="AlphaFoldDB" id="A0A178ZW92"/>
<protein>
    <submittedName>
        <fullName evidence="3">Uncharacterized protein</fullName>
    </submittedName>
</protein>
<organism evidence="3 4">
    <name type="scientific">Fonsecaea erecta</name>
    <dbReference type="NCBI Taxonomy" id="1367422"/>
    <lineage>
        <taxon>Eukaryota</taxon>
        <taxon>Fungi</taxon>
        <taxon>Dikarya</taxon>
        <taxon>Ascomycota</taxon>
        <taxon>Pezizomycotina</taxon>
        <taxon>Eurotiomycetes</taxon>
        <taxon>Chaetothyriomycetidae</taxon>
        <taxon>Chaetothyriales</taxon>
        <taxon>Herpotrichiellaceae</taxon>
        <taxon>Fonsecaea</taxon>
    </lineage>
</organism>
<accession>A0A178ZW92</accession>
<keyword evidence="1" id="KW-0175">Coiled coil</keyword>
<evidence type="ECO:0000313" key="3">
    <source>
        <dbReference type="EMBL" id="OAP64078.1"/>
    </source>
</evidence>
<sequence length="594" mass="66534">MDLCGHVARCSCPAQPSLHSSADYAGCSPSEHSFDTAEGGAGMESHATALEDEEQDSVDIVQTPKYNAMRDGTSDTPLLFWDRQPPLVAETHSAFDMSHPLHEPLTRYKDTWDHLTLVDTHIHFVTEVKKIKRQRRKVQTLRIQARDERSRMKHIQHRLQEAFRGFLKASGPLLPKGNGHDSATASMQEIEAAFMELEAQDVDLDMVESTLIPAEWELKESEKQLYEGLLGPSASDGHDSEIGVELAQKISENLSDRPQLNDIVVSLPPECGPTSQERLSALARQRQEVTDRLVDLSDEYAVLQKDIQRRIAAGVLVDKLSREALEGFPDKRAQLLRELADLTTGLDTLNEMVAEGPNLMSKESDVLFRHDQFKDLPIGDETMSQPALTEGDDELHLQAHDYGERNNDMLPFMSQPILEAMSHAQGLEAQSPSSRIAQYSSVAWDLRGWDPESLSLFVSLWILECVKSSWWSLISFLFMSDLDGILSTKTAEDYIKRTWFQSDSDCTSELYFSEDPEYSGFSCALEDDMLTPSSEATTSQELLRESRPLKRRHSSGNSAATTTHKRLSNHTYPKTGSEPGPSNERIVAESFTPP</sequence>